<dbReference type="CDD" id="cd00009">
    <property type="entry name" value="AAA"/>
    <property type="match status" value="1"/>
</dbReference>
<name>A0ABR5JAN4_9ACTN</name>
<dbReference type="InterPro" id="IPR027417">
    <property type="entry name" value="P-loop_NTPase"/>
</dbReference>
<protein>
    <recommendedName>
        <fullName evidence="4">AAA+ ATPase domain-containing protein</fullName>
    </recommendedName>
</protein>
<accession>A0ABR5JAN4</accession>
<evidence type="ECO:0008006" key="4">
    <source>
        <dbReference type="Google" id="ProtNLM"/>
    </source>
</evidence>
<dbReference type="Proteomes" id="UP000037020">
    <property type="component" value="Unassembled WGS sequence"/>
</dbReference>
<dbReference type="Gene3D" id="3.40.50.300">
    <property type="entry name" value="P-loop containing nucleotide triphosphate hydrolases"/>
    <property type="match status" value="1"/>
</dbReference>
<evidence type="ECO:0000256" key="1">
    <source>
        <dbReference type="SAM" id="MobiDB-lite"/>
    </source>
</evidence>
<gene>
    <name evidence="2" type="ORF">ADK38_09020</name>
</gene>
<dbReference type="SUPFAM" id="SSF52540">
    <property type="entry name" value="P-loop containing nucleoside triphosphate hydrolases"/>
    <property type="match status" value="1"/>
</dbReference>
<feature type="region of interest" description="Disordered" evidence="1">
    <location>
        <begin position="197"/>
        <end position="254"/>
    </location>
</feature>
<keyword evidence="3" id="KW-1185">Reference proteome</keyword>
<evidence type="ECO:0000313" key="2">
    <source>
        <dbReference type="EMBL" id="KOG90397.1"/>
    </source>
</evidence>
<feature type="non-terminal residue" evidence="2">
    <location>
        <position position="388"/>
    </location>
</feature>
<reference evidence="2 3" key="1">
    <citation type="submission" date="2015-07" db="EMBL/GenBank/DDBJ databases">
        <authorList>
            <person name="Ju K.-S."/>
            <person name="Doroghazi J.R."/>
            <person name="Metcalf W.W."/>
        </authorList>
    </citation>
    <scope>NUCLEOTIDE SEQUENCE [LARGE SCALE GENOMIC DNA]</scope>
    <source>
        <strain evidence="2 3">NRRL B-3589</strain>
    </source>
</reference>
<comment type="caution">
    <text evidence="2">The sequence shown here is derived from an EMBL/GenBank/DDBJ whole genome shotgun (WGS) entry which is preliminary data.</text>
</comment>
<organism evidence="2 3">
    <name type="scientific">Streptomyces varsoviensis</name>
    <dbReference type="NCBI Taxonomy" id="67373"/>
    <lineage>
        <taxon>Bacteria</taxon>
        <taxon>Bacillati</taxon>
        <taxon>Actinomycetota</taxon>
        <taxon>Actinomycetes</taxon>
        <taxon>Kitasatosporales</taxon>
        <taxon>Streptomycetaceae</taxon>
        <taxon>Streptomyces</taxon>
    </lineage>
</organism>
<dbReference type="EMBL" id="LGUT01000758">
    <property type="protein sequence ID" value="KOG90397.1"/>
    <property type="molecule type" value="Genomic_DNA"/>
</dbReference>
<proteinExistence type="predicted"/>
<sequence>MAGSEQVRIDGDVPGQVVVGDRNVVINAERGSSVSYRPEGPPPVRRRDRPLGWALPARAPALLARTGELAALERWLAAGVPVQVYGPPGTGKTALLRAFAAGRIARGGAVVHLPAAGMPAEDVLQEIFHACFETFETSGMFGTFESTDYKPEPAVMRRLLGSLSGPLLVIDDFGGTAEELAALVRATSGCELLLSSVERGLGGPPDRPGGNPAVQPSGHPAGHPSSRPTGHPAGHPSGRPGEPAVDGLGGRPMRLEGLPEHAALDLLVRELGRPLRGRETSAARRLVATVGGHPLTLVQAAAAMSASATSGAVTGPVGHGAYDVYEAFEALATDESVFAVGVAGRLSERAARLLRLLCAFDPLPVSLGLLTVFTGGADRAALSLIHIS</sequence>
<evidence type="ECO:0000313" key="3">
    <source>
        <dbReference type="Proteomes" id="UP000037020"/>
    </source>
</evidence>